<dbReference type="Proteomes" id="UP000023152">
    <property type="component" value="Unassembled WGS sequence"/>
</dbReference>
<feature type="domain" description="Globin" evidence="3">
    <location>
        <begin position="40"/>
        <end position="94"/>
    </location>
</feature>
<comment type="caution">
    <text evidence="4">The sequence shown here is derived from an EMBL/GenBank/DDBJ whole genome shotgun (WGS) entry which is preliminary data.</text>
</comment>
<keyword evidence="1" id="KW-0561">Oxygen transport</keyword>
<feature type="compositionally biased region" description="Basic and acidic residues" evidence="2">
    <location>
        <begin position="1"/>
        <end position="15"/>
    </location>
</feature>
<dbReference type="Gene3D" id="1.10.490.10">
    <property type="entry name" value="Globins"/>
    <property type="match status" value="1"/>
</dbReference>
<dbReference type="AlphaFoldDB" id="X6M7S6"/>
<sequence>MGEELKQKVSEKEEIAENNEQNSKENNWEGTEKDPVFMELASYLGHVVQIHEAQGIDSSELVETRKHLLGTIRSLLGAQWTETNRTAWEKYTAFVMVMLVSHEEIPFSIEKLQPTSHQVSLAQGSWNLVEQNIERCGQVFFQVLFRLNEVWIDSNQ</sequence>
<dbReference type="EMBL" id="ASPP01023705">
    <property type="protein sequence ID" value="ETO10033.1"/>
    <property type="molecule type" value="Genomic_DNA"/>
</dbReference>
<dbReference type="GO" id="GO:0005344">
    <property type="term" value="F:oxygen carrier activity"/>
    <property type="evidence" value="ECO:0007669"/>
    <property type="project" value="UniProtKB-KW"/>
</dbReference>
<keyword evidence="1" id="KW-0408">Iron</keyword>
<dbReference type="GO" id="GO:0020037">
    <property type="term" value="F:heme binding"/>
    <property type="evidence" value="ECO:0007669"/>
    <property type="project" value="InterPro"/>
</dbReference>
<evidence type="ECO:0000259" key="3">
    <source>
        <dbReference type="Pfam" id="PF00042"/>
    </source>
</evidence>
<keyword evidence="1" id="KW-0479">Metal-binding</keyword>
<evidence type="ECO:0000256" key="1">
    <source>
        <dbReference type="RuleBase" id="RU000356"/>
    </source>
</evidence>
<dbReference type="GO" id="GO:0019825">
    <property type="term" value="F:oxygen binding"/>
    <property type="evidence" value="ECO:0007669"/>
    <property type="project" value="InterPro"/>
</dbReference>
<dbReference type="InterPro" id="IPR012292">
    <property type="entry name" value="Globin/Proto"/>
</dbReference>
<name>X6M7S6_RETFI</name>
<keyword evidence="1" id="KW-0813">Transport</keyword>
<evidence type="ECO:0000256" key="2">
    <source>
        <dbReference type="SAM" id="MobiDB-lite"/>
    </source>
</evidence>
<evidence type="ECO:0000313" key="4">
    <source>
        <dbReference type="EMBL" id="ETO10033.1"/>
    </source>
</evidence>
<evidence type="ECO:0000313" key="5">
    <source>
        <dbReference type="Proteomes" id="UP000023152"/>
    </source>
</evidence>
<keyword evidence="5" id="KW-1185">Reference proteome</keyword>
<accession>X6M7S6</accession>
<dbReference type="InterPro" id="IPR000971">
    <property type="entry name" value="Globin"/>
</dbReference>
<proteinExistence type="inferred from homology"/>
<dbReference type="SUPFAM" id="SSF46458">
    <property type="entry name" value="Globin-like"/>
    <property type="match status" value="1"/>
</dbReference>
<dbReference type="InterPro" id="IPR009050">
    <property type="entry name" value="Globin-like_sf"/>
</dbReference>
<organism evidence="4 5">
    <name type="scientific">Reticulomyxa filosa</name>
    <dbReference type="NCBI Taxonomy" id="46433"/>
    <lineage>
        <taxon>Eukaryota</taxon>
        <taxon>Sar</taxon>
        <taxon>Rhizaria</taxon>
        <taxon>Retaria</taxon>
        <taxon>Foraminifera</taxon>
        <taxon>Monothalamids</taxon>
        <taxon>Reticulomyxidae</taxon>
        <taxon>Reticulomyxa</taxon>
    </lineage>
</organism>
<dbReference type="Pfam" id="PF00042">
    <property type="entry name" value="Globin"/>
    <property type="match status" value="1"/>
</dbReference>
<keyword evidence="1" id="KW-0349">Heme</keyword>
<reference evidence="4 5" key="1">
    <citation type="journal article" date="2013" name="Curr. Biol.">
        <title>The Genome of the Foraminiferan Reticulomyxa filosa.</title>
        <authorList>
            <person name="Glockner G."/>
            <person name="Hulsmann N."/>
            <person name="Schleicher M."/>
            <person name="Noegel A.A."/>
            <person name="Eichinger L."/>
            <person name="Gallinger C."/>
            <person name="Pawlowski J."/>
            <person name="Sierra R."/>
            <person name="Euteneuer U."/>
            <person name="Pillet L."/>
            <person name="Moustafa A."/>
            <person name="Platzer M."/>
            <person name="Groth M."/>
            <person name="Szafranski K."/>
            <person name="Schliwa M."/>
        </authorList>
    </citation>
    <scope>NUCLEOTIDE SEQUENCE [LARGE SCALE GENOMIC DNA]</scope>
</reference>
<feature type="region of interest" description="Disordered" evidence="2">
    <location>
        <begin position="1"/>
        <end position="30"/>
    </location>
</feature>
<comment type="similarity">
    <text evidence="1">Belongs to the globin family.</text>
</comment>
<gene>
    <name evidence="4" type="ORF">RFI_27347</name>
</gene>
<protein>
    <recommendedName>
        <fullName evidence="3">Globin domain-containing protein</fullName>
    </recommendedName>
</protein>